<name>A0AAW8TYR2_9ENTE</name>
<organism evidence="2 3">
    <name type="scientific">Enterococcus asini</name>
    <dbReference type="NCBI Taxonomy" id="57732"/>
    <lineage>
        <taxon>Bacteria</taxon>
        <taxon>Bacillati</taxon>
        <taxon>Bacillota</taxon>
        <taxon>Bacilli</taxon>
        <taxon>Lactobacillales</taxon>
        <taxon>Enterococcaceae</taxon>
        <taxon>Enterococcus</taxon>
    </lineage>
</organism>
<dbReference type="EMBL" id="JARQBJ010000002">
    <property type="protein sequence ID" value="MDT2809634.1"/>
    <property type="molecule type" value="Genomic_DNA"/>
</dbReference>
<dbReference type="Proteomes" id="UP001256711">
    <property type="component" value="Unassembled WGS sequence"/>
</dbReference>
<dbReference type="AlphaFoldDB" id="A0AAW8TYR2"/>
<dbReference type="RefSeq" id="WP_311835092.1">
    <property type="nucleotide sequence ID" value="NZ_JARQBJ010000002.1"/>
</dbReference>
<keyword evidence="1" id="KW-0812">Transmembrane</keyword>
<keyword evidence="1" id="KW-1133">Transmembrane helix</keyword>
<comment type="caution">
    <text evidence="2">The sequence shown here is derived from an EMBL/GenBank/DDBJ whole genome shotgun (WGS) entry which is preliminary data.</text>
</comment>
<feature type="transmembrane region" description="Helical" evidence="1">
    <location>
        <begin position="7"/>
        <end position="26"/>
    </location>
</feature>
<evidence type="ECO:0000256" key="1">
    <source>
        <dbReference type="SAM" id="Phobius"/>
    </source>
</evidence>
<protein>
    <submittedName>
        <fullName evidence="2">Uncharacterized protein</fullName>
    </submittedName>
</protein>
<evidence type="ECO:0000313" key="2">
    <source>
        <dbReference type="EMBL" id="MDT2809634.1"/>
    </source>
</evidence>
<proteinExistence type="predicted"/>
<feature type="transmembrane region" description="Helical" evidence="1">
    <location>
        <begin position="32"/>
        <end position="52"/>
    </location>
</feature>
<evidence type="ECO:0000313" key="3">
    <source>
        <dbReference type="Proteomes" id="UP001256711"/>
    </source>
</evidence>
<reference evidence="2" key="1">
    <citation type="submission" date="2023-03" db="EMBL/GenBank/DDBJ databases">
        <authorList>
            <person name="Shen W."/>
            <person name="Cai J."/>
        </authorList>
    </citation>
    <scope>NUCLEOTIDE SEQUENCE</scope>
    <source>
        <strain evidence="2">B226-2</strain>
    </source>
</reference>
<accession>A0AAW8TYR2</accession>
<gene>
    <name evidence="2" type="ORF">P7H43_03990</name>
</gene>
<sequence length="60" mass="6929">MNRYLKLFIGEFVVGLGLLMLTLSIYPKLFEGGNVMVLIVTFLIIAILSTFVQKVFNWRF</sequence>
<keyword evidence="1" id="KW-0472">Membrane</keyword>